<evidence type="ECO:0000313" key="3">
    <source>
        <dbReference type="Proteomes" id="UP001497623"/>
    </source>
</evidence>
<evidence type="ECO:0000256" key="1">
    <source>
        <dbReference type="SAM" id="MobiDB-lite"/>
    </source>
</evidence>
<feature type="compositionally biased region" description="Basic residues" evidence="1">
    <location>
        <begin position="158"/>
        <end position="167"/>
    </location>
</feature>
<dbReference type="Proteomes" id="UP001497623">
    <property type="component" value="Unassembled WGS sequence"/>
</dbReference>
<name>A0AAV2SS08_MEGNR</name>
<feature type="compositionally biased region" description="Polar residues" evidence="1">
    <location>
        <begin position="23"/>
        <end position="40"/>
    </location>
</feature>
<proteinExistence type="predicted"/>
<protein>
    <submittedName>
        <fullName evidence="2">Uncharacterized protein</fullName>
    </submittedName>
</protein>
<feature type="region of interest" description="Disordered" evidence="1">
    <location>
        <begin position="229"/>
        <end position="256"/>
    </location>
</feature>
<evidence type="ECO:0000313" key="2">
    <source>
        <dbReference type="EMBL" id="CAL4236520.1"/>
    </source>
</evidence>
<feature type="region of interest" description="Disordered" evidence="1">
    <location>
        <begin position="1"/>
        <end position="50"/>
    </location>
</feature>
<feature type="region of interest" description="Disordered" evidence="1">
    <location>
        <begin position="335"/>
        <end position="364"/>
    </location>
</feature>
<dbReference type="EMBL" id="CAXKWB010118515">
    <property type="protein sequence ID" value="CAL4236520.1"/>
    <property type="molecule type" value="Genomic_DNA"/>
</dbReference>
<dbReference type="AlphaFoldDB" id="A0AAV2SS08"/>
<feature type="compositionally biased region" description="Polar residues" evidence="1">
    <location>
        <begin position="242"/>
        <end position="256"/>
    </location>
</feature>
<feature type="region of interest" description="Disordered" evidence="1">
    <location>
        <begin position="205"/>
        <end position="224"/>
    </location>
</feature>
<keyword evidence="3" id="KW-1185">Reference proteome</keyword>
<organism evidence="2 3">
    <name type="scientific">Meganyctiphanes norvegica</name>
    <name type="common">Northern krill</name>
    <name type="synonym">Thysanopoda norvegica</name>
    <dbReference type="NCBI Taxonomy" id="48144"/>
    <lineage>
        <taxon>Eukaryota</taxon>
        <taxon>Metazoa</taxon>
        <taxon>Ecdysozoa</taxon>
        <taxon>Arthropoda</taxon>
        <taxon>Crustacea</taxon>
        <taxon>Multicrustacea</taxon>
        <taxon>Malacostraca</taxon>
        <taxon>Eumalacostraca</taxon>
        <taxon>Eucarida</taxon>
        <taxon>Euphausiacea</taxon>
        <taxon>Euphausiidae</taxon>
        <taxon>Meganyctiphanes</taxon>
    </lineage>
</organism>
<feature type="compositionally biased region" description="Low complexity" evidence="1">
    <location>
        <begin position="344"/>
        <end position="358"/>
    </location>
</feature>
<comment type="caution">
    <text evidence="2">The sequence shown here is derived from an EMBL/GenBank/DDBJ whole genome shotgun (WGS) entry which is preliminary data.</text>
</comment>
<sequence>MNSQNNIKEESITAAIEQEDQKNNTYGSSVTNGLEDSNINLIPEEDEPTPSILPPISQTNAVDSSESVVSKDNKGNIDASLNIFQFNINSQDIYDKETENRKSLSKGINNSFLNEIKESKEIVTMEVPIKESKEKQENVNQSSANLDNPIASFSISTTKKKRGRPRKGTFSPKRTDNQHLVSKHRKVSSNQSFYKKYTHIKVEINGSENETSGNPKRRRRSRKMKDYITEFQSSDDEEDTKSYNTPVNKHQQSRGLSGRINKQNHIKDTNICNMDINDSFIYEKDFLNESSLELSESDSEITQSSQIEDSKHILEIVPEKKNKLEIINTGEMESIEGKDRVSTSQKSKPTSSVLSSSEKNLKGKLQRSYKRKLIELKQKVNLHLREMRRGPPQSLSVPELLNAASKFLTEDQIVFLSMQLKTKHEKVDYVRFSVREKLLSLALYQQSPSVYKYLRTLFHLPNKIFLEQWLECIAKVDPLQAKRLMYHVYAKYIYRV</sequence>
<feature type="region of interest" description="Disordered" evidence="1">
    <location>
        <begin position="155"/>
        <end position="189"/>
    </location>
</feature>
<reference evidence="2 3" key="1">
    <citation type="submission" date="2024-05" db="EMBL/GenBank/DDBJ databases">
        <authorList>
            <person name="Wallberg A."/>
        </authorList>
    </citation>
    <scope>NUCLEOTIDE SEQUENCE [LARGE SCALE GENOMIC DNA]</scope>
</reference>
<gene>
    <name evidence="2" type="ORF">MNOR_LOCUS40233</name>
</gene>
<accession>A0AAV2SS08</accession>